<sequence length="238" mass="24641">MASLWSYVTRLTSRRHQASQQSLPPPDTVGGEEAETARAAEAVTDHPVSLSQPPLAGVIAEDRVEPASAIELPAALVAEQATDAAYPAVIAIAGGDSVAAPPEPDAVADDAASVSQPALIDVTAGDIGEPTTAVERPDGVVAEQARDAAYSAAIAAGDGFAVSPEPEAAAPASKARAPRRQNNRAEQADAGRKRANPLEVTPQAISLNDEIKLLRRALVGKLKLQNAQLKAMLERFKP</sequence>
<protein>
    <submittedName>
        <fullName evidence="2">Uncharacterized protein</fullName>
    </submittedName>
</protein>
<gene>
    <name evidence="2" type="ORF">G6M46_16590</name>
</gene>
<comment type="caution">
    <text evidence="2">The sequence shown here is derived from an EMBL/GenBank/DDBJ whole genome shotgun (WGS) entry which is preliminary data.</text>
</comment>
<dbReference type="EMBL" id="JAAMAY010000027">
    <property type="protein sequence ID" value="NTC29751.1"/>
    <property type="molecule type" value="Genomic_DNA"/>
</dbReference>
<reference evidence="2" key="1">
    <citation type="journal article" date="2020" name="Science">
        <title>Unexpected conservation and global transmission of agrobacterial virulence plasmids.</title>
        <authorList>
            <person name="Weisberg A.J."/>
            <person name="Davis E.W. 2nd"/>
            <person name="Tabima J."/>
            <person name="Belcher M.S."/>
            <person name="Miller M."/>
            <person name="Kuo C.H."/>
            <person name="Loper J.E."/>
            <person name="Grunwald N.J."/>
            <person name="Putnam M.L."/>
            <person name="Chang J.H."/>
        </authorList>
    </citation>
    <scope>NUCLEOTIDE SEQUENCE</scope>
    <source>
        <strain evidence="2">17-1853-1a</strain>
    </source>
</reference>
<evidence type="ECO:0000256" key="1">
    <source>
        <dbReference type="SAM" id="MobiDB-lite"/>
    </source>
</evidence>
<dbReference type="RefSeq" id="WP_174018845.1">
    <property type="nucleotide sequence ID" value="NZ_JAAMAW010000021.1"/>
</dbReference>
<accession>A0AA44F769</accession>
<organism evidence="2 3">
    <name type="scientific">Agrobacterium tumefaciens</name>
    <dbReference type="NCBI Taxonomy" id="358"/>
    <lineage>
        <taxon>Bacteria</taxon>
        <taxon>Pseudomonadati</taxon>
        <taxon>Pseudomonadota</taxon>
        <taxon>Alphaproteobacteria</taxon>
        <taxon>Hyphomicrobiales</taxon>
        <taxon>Rhizobiaceae</taxon>
        <taxon>Rhizobium/Agrobacterium group</taxon>
        <taxon>Agrobacterium</taxon>
        <taxon>Agrobacterium tumefaciens complex</taxon>
    </lineage>
</organism>
<evidence type="ECO:0000313" key="3">
    <source>
        <dbReference type="Proteomes" id="UP000702952"/>
    </source>
</evidence>
<dbReference type="Proteomes" id="UP000702952">
    <property type="component" value="Unassembled WGS sequence"/>
</dbReference>
<evidence type="ECO:0000313" key="2">
    <source>
        <dbReference type="EMBL" id="NTC29751.1"/>
    </source>
</evidence>
<proteinExistence type="predicted"/>
<name>A0AA44F769_AGRTU</name>
<feature type="region of interest" description="Disordered" evidence="1">
    <location>
        <begin position="162"/>
        <end position="202"/>
    </location>
</feature>
<feature type="compositionally biased region" description="Low complexity" evidence="1">
    <location>
        <begin position="162"/>
        <end position="175"/>
    </location>
</feature>
<dbReference type="AlphaFoldDB" id="A0AA44F769"/>
<feature type="region of interest" description="Disordered" evidence="1">
    <location>
        <begin position="12"/>
        <end position="53"/>
    </location>
</feature>